<dbReference type="PANTHER" id="PTHR32332:SF33">
    <property type="entry name" value="NITRONATE MONOOXYGENASE DOMAIN-CONTAINING PROTEIN"/>
    <property type="match status" value="1"/>
</dbReference>
<protein>
    <submittedName>
        <fullName evidence="2">Nitronate monooxygenase</fullName>
    </submittedName>
</protein>
<name>A0AA46H004_9MICO</name>
<comment type="caution">
    <text evidence="2">The sequence shown here is derived from an EMBL/GenBank/DDBJ whole genome shotgun (WGS) entry which is preliminary data.</text>
</comment>
<dbReference type="RefSeq" id="WP_258553099.1">
    <property type="nucleotide sequence ID" value="NZ_UFYA01000001.1"/>
</dbReference>
<sequence length="495" mass="53585">MNTSLPTVIQGGMGVAISSWWMARKVAQTGQLGVVSGTAMDSVLARTLEDGDPGGHYRRALQHFPDQDMVKRALQTYYRPHGRNGAPYRPNPKITINISRKAIELAVLGNFAEVWLAKEGHDGPVGINFLEKIQMATPSAALGAMLAGVDYVLMGAGIPREIPALLRNYAAHKPATLTIDVANATRTHTTTLDPTSILSTPLPPLTRPHFLAIISLHSLATYLHRDEEIRPDGFIVEGATAGGHSAPPRGKLTLDHHGDPIYGPRDTPNLTAIARLGLPFWLAGGESTPQALHQAQQAGATGVQCGTIFALSNDSGLDSHILATLHQHLRTNTLTIRNDPRASPTGFPFKIATLADTLSDPNVYEQRPRICDLSYLRTPYERPDGSIGYRCPAEPQDAYIKKGGDIAETVGRKCLCNALLTNHGRGQRRKTGYEEPPGVTLGQDLTGAQRLLDLYPNGWSAQTATHWLLSAAHTPHNASGNHPQLISTRRHSSER</sequence>
<dbReference type="Proteomes" id="UP000254118">
    <property type="component" value="Unassembled WGS sequence"/>
</dbReference>
<accession>A0AA46H004</accession>
<dbReference type="SUPFAM" id="SSF51412">
    <property type="entry name" value="Inosine monophosphate dehydrogenase (IMPDH)"/>
    <property type="match status" value="1"/>
</dbReference>
<evidence type="ECO:0000256" key="1">
    <source>
        <dbReference type="SAM" id="MobiDB-lite"/>
    </source>
</evidence>
<feature type="region of interest" description="Disordered" evidence="1">
    <location>
        <begin position="474"/>
        <end position="495"/>
    </location>
</feature>
<dbReference type="Gene3D" id="3.20.20.70">
    <property type="entry name" value="Aldolase class I"/>
    <property type="match status" value="1"/>
</dbReference>
<keyword evidence="2" id="KW-0503">Monooxygenase</keyword>
<dbReference type="EMBL" id="UFYA01000001">
    <property type="protein sequence ID" value="STD06861.1"/>
    <property type="molecule type" value="Genomic_DNA"/>
</dbReference>
<evidence type="ECO:0000313" key="2">
    <source>
        <dbReference type="EMBL" id="STD06861.1"/>
    </source>
</evidence>
<evidence type="ECO:0000313" key="3">
    <source>
        <dbReference type="Proteomes" id="UP000254118"/>
    </source>
</evidence>
<organism evidence="2 3">
    <name type="scientific">Dermatophilus congolensis</name>
    <dbReference type="NCBI Taxonomy" id="1863"/>
    <lineage>
        <taxon>Bacteria</taxon>
        <taxon>Bacillati</taxon>
        <taxon>Actinomycetota</taxon>
        <taxon>Actinomycetes</taxon>
        <taxon>Micrococcales</taxon>
        <taxon>Dermatophilaceae</taxon>
        <taxon>Dermatophilus</taxon>
    </lineage>
</organism>
<keyword evidence="2" id="KW-0560">Oxidoreductase</keyword>
<dbReference type="GO" id="GO:0004497">
    <property type="term" value="F:monooxygenase activity"/>
    <property type="evidence" value="ECO:0007669"/>
    <property type="project" value="UniProtKB-KW"/>
</dbReference>
<dbReference type="InterPro" id="IPR013785">
    <property type="entry name" value="Aldolase_TIM"/>
</dbReference>
<dbReference type="PANTHER" id="PTHR32332">
    <property type="entry name" value="2-NITROPROPANE DIOXYGENASE"/>
    <property type="match status" value="1"/>
</dbReference>
<dbReference type="AlphaFoldDB" id="A0AA46H004"/>
<gene>
    <name evidence="2" type="ORF">NCTC7915_00696</name>
</gene>
<reference evidence="2 3" key="1">
    <citation type="submission" date="2018-06" db="EMBL/GenBank/DDBJ databases">
        <authorList>
            <consortium name="Pathogen Informatics"/>
            <person name="Doyle S."/>
        </authorList>
    </citation>
    <scope>NUCLEOTIDE SEQUENCE [LARGE SCALE GENOMIC DNA]</scope>
    <source>
        <strain evidence="2 3">NCTC7915</strain>
    </source>
</reference>
<proteinExistence type="predicted"/>
<feature type="compositionally biased region" description="Polar residues" evidence="1">
    <location>
        <begin position="476"/>
        <end position="487"/>
    </location>
</feature>